<organism evidence="1">
    <name type="scientific">Arundo donax</name>
    <name type="common">Giant reed</name>
    <name type="synonym">Donax arundinaceus</name>
    <dbReference type="NCBI Taxonomy" id="35708"/>
    <lineage>
        <taxon>Eukaryota</taxon>
        <taxon>Viridiplantae</taxon>
        <taxon>Streptophyta</taxon>
        <taxon>Embryophyta</taxon>
        <taxon>Tracheophyta</taxon>
        <taxon>Spermatophyta</taxon>
        <taxon>Magnoliopsida</taxon>
        <taxon>Liliopsida</taxon>
        <taxon>Poales</taxon>
        <taxon>Poaceae</taxon>
        <taxon>PACMAD clade</taxon>
        <taxon>Arundinoideae</taxon>
        <taxon>Arundineae</taxon>
        <taxon>Arundo</taxon>
    </lineage>
</organism>
<protein>
    <submittedName>
        <fullName evidence="1">Uncharacterized protein</fullName>
    </submittedName>
</protein>
<dbReference type="AlphaFoldDB" id="A0A0A9EMM0"/>
<name>A0A0A9EMM0_ARUDO</name>
<reference evidence="1" key="1">
    <citation type="submission" date="2014-09" db="EMBL/GenBank/DDBJ databases">
        <authorList>
            <person name="Magalhaes I.L.F."/>
            <person name="Oliveira U."/>
            <person name="Santos F.R."/>
            <person name="Vidigal T.H.D.A."/>
            <person name="Brescovit A.D."/>
            <person name="Santos A.J."/>
        </authorList>
    </citation>
    <scope>NUCLEOTIDE SEQUENCE</scope>
    <source>
        <tissue evidence="1">Shoot tissue taken approximately 20 cm above the soil surface</tissue>
    </source>
</reference>
<proteinExistence type="predicted"/>
<accession>A0A0A9EMM0</accession>
<evidence type="ECO:0000313" key="1">
    <source>
        <dbReference type="EMBL" id="JAD97292.1"/>
    </source>
</evidence>
<dbReference type="EMBL" id="GBRH01200603">
    <property type="protein sequence ID" value="JAD97292.1"/>
    <property type="molecule type" value="Transcribed_RNA"/>
</dbReference>
<reference evidence="1" key="2">
    <citation type="journal article" date="2015" name="Data Brief">
        <title>Shoot transcriptome of the giant reed, Arundo donax.</title>
        <authorList>
            <person name="Barrero R.A."/>
            <person name="Guerrero F.D."/>
            <person name="Moolhuijzen P."/>
            <person name="Goolsby J.A."/>
            <person name="Tidwell J."/>
            <person name="Bellgard S.E."/>
            <person name="Bellgard M.I."/>
        </authorList>
    </citation>
    <scope>NUCLEOTIDE SEQUENCE</scope>
    <source>
        <tissue evidence="1">Shoot tissue taken approximately 20 cm above the soil surface</tissue>
    </source>
</reference>
<sequence length="24" mass="2975">MGTFIQEKGKHWMRNQESHLLYLK</sequence>